<organism evidence="3 4">
    <name type="scientific">Aurantimonas manganoxydans (strain ATCC BAA-1229 / DSM 21871 / SI85-9A1)</name>
    <dbReference type="NCBI Taxonomy" id="287752"/>
    <lineage>
        <taxon>Bacteria</taxon>
        <taxon>Pseudomonadati</taxon>
        <taxon>Pseudomonadota</taxon>
        <taxon>Alphaproteobacteria</taxon>
        <taxon>Hyphomicrobiales</taxon>
        <taxon>Aurantimonadaceae</taxon>
        <taxon>Aurantimonas</taxon>
    </lineage>
</organism>
<feature type="signal peptide" evidence="1">
    <location>
        <begin position="1"/>
        <end position="45"/>
    </location>
</feature>
<dbReference type="InterPro" id="IPR015168">
    <property type="entry name" value="SsuA/THI5"/>
</dbReference>
<reference evidence="3 4" key="1">
    <citation type="journal article" date="2008" name="Appl. Environ. Microbiol.">
        <title>Genomic insights into Mn(II) oxidation by the marine alphaproteobacterium Aurantimonas sp. strain SI85-9A1.</title>
        <authorList>
            <person name="Dick G.J."/>
            <person name="Podell S."/>
            <person name="Johnson H.A."/>
            <person name="Rivera-Espinoza Y."/>
            <person name="Bernier-Latmani R."/>
            <person name="McCarthy J.K."/>
            <person name="Torpey J.W."/>
            <person name="Clement B.G."/>
            <person name="Gaasterland T."/>
            <person name="Tebo B.M."/>
        </authorList>
    </citation>
    <scope>NUCLEOTIDE SEQUENCE [LARGE SCALE GENOMIC DNA]</scope>
    <source>
        <strain evidence="3 4">SI85-9A1</strain>
    </source>
</reference>
<gene>
    <name evidence="3" type="ORF">SI859A1_00519</name>
</gene>
<feature type="domain" description="SsuA/THI5-like" evidence="2">
    <location>
        <begin position="69"/>
        <end position="274"/>
    </location>
</feature>
<dbReference type="PANTHER" id="PTHR30024">
    <property type="entry name" value="ALIPHATIC SULFONATES-BINDING PROTEIN-RELATED"/>
    <property type="match status" value="1"/>
</dbReference>
<dbReference type="SUPFAM" id="SSF53850">
    <property type="entry name" value="Periplasmic binding protein-like II"/>
    <property type="match status" value="1"/>
</dbReference>
<keyword evidence="4" id="KW-1185">Reference proteome</keyword>
<feature type="chain" id="PRO_5004197701" evidence="1">
    <location>
        <begin position="46"/>
        <end position="344"/>
    </location>
</feature>
<keyword evidence="1" id="KW-0732">Signal</keyword>
<comment type="caution">
    <text evidence="3">The sequence shown here is derived from an EMBL/GenBank/DDBJ whole genome shotgun (WGS) entry which is preliminary data.</text>
</comment>
<evidence type="ECO:0000313" key="4">
    <source>
        <dbReference type="Proteomes" id="UP000000321"/>
    </source>
</evidence>
<accession>Q1YKX3</accession>
<dbReference type="Gene3D" id="3.40.190.10">
    <property type="entry name" value="Periplasmic binding protein-like II"/>
    <property type="match status" value="2"/>
</dbReference>
<dbReference type="EMBL" id="AAPJ01000002">
    <property type="protein sequence ID" value="EAS50400.1"/>
    <property type="molecule type" value="Genomic_DNA"/>
</dbReference>
<evidence type="ECO:0000259" key="2">
    <source>
        <dbReference type="Pfam" id="PF09084"/>
    </source>
</evidence>
<dbReference type="Proteomes" id="UP000000321">
    <property type="component" value="Unassembled WGS sequence"/>
</dbReference>
<dbReference type="Pfam" id="PF09084">
    <property type="entry name" value="NMT1"/>
    <property type="match status" value="1"/>
</dbReference>
<protein>
    <submittedName>
        <fullName evidence="3">Possible substrate-binding protein, ABC-type transporter</fullName>
    </submittedName>
</protein>
<dbReference type="BioCyc" id="AURANTIMONAS:SI859A1_00519-MONOMER"/>
<sequence>MPAGGGGPPAGFWATNQTGGMTMRRTFLKVCLVLASTLSGGTAMAQELDMLRLAIGQRGNWENSPAELGQQAGIFAKHGLKLDILYTQGGGETMQAVISGSVDIGVGVGTSGILSAFSKGAPVRAIANSTTGANDLFWYVSADSPVQSFKDAGDKTVAFSSNGSSTNTMVLGLMQEFGIEAEPVATGSPASTWTQAMSGQVDIGWSAPPRGVQELQDGKIRVIARGSDVPSLRNQTVRLMITSASVLEAKEDEIKRYVEAYAETLDYMYSDPKAVEAYAKWVEVPVEVAEKTRDDFYPKENLRIDRLSGMDDAMADAVRLKFIPKVLTEAQLDELIQYPAGHSE</sequence>
<dbReference type="HOGENOM" id="CLU_878896_0_0_5"/>
<evidence type="ECO:0000256" key="1">
    <source>
        <dbReference type="SAM" id="SignalP"/>
    </source>
</evidence>
<proteinExistence type="predicted"/>
<name>Q1YKX3_AURMS</name>
<dbReference type="AlphaFoldDB" id="Q1YKX3"/>
<evidence type="ECO:0000313" key="3">
    <source>
        <dbReference type="EMBL" id="EAS50400.1"/>
    </source>
</evidence>